<proteinExistence type="predicted"/>
<dbReference type="Proteomes" id="UP000604481">
    <property type="component" value="Unassembled WGS sequence"/>
</dbReference>
<organism evidence="1 2">
    <name type="scientific">Chitinilyticum piscinae</name>
    <dbReference type="NCBI Taxonomy" id="2866724"/>
    <lineage>
        <taxon>Bacteria</taxon>
        <taxon>Pseudomonadati</taxon>
        <taxon>Pseudomonadota</taxon>
        <taxon>Betaproteobacteria</taxon>
        <taxon>Neisseriales</taxon>
        <taxon>Chitinibacteraceae</taxon>
        <taxon>Chitinilyticum</taxon>
    </lineage>
</organism>
<dbReference type="PANTHER" id="PTHR34071">
    <property type="entry name" value="5-NITROIMIDAZOLE ANTIBIOTICS RESISTANCE PROTEIN, NIMA-FAMILY-RELATED PROTEIN-RELATED"/>
    <property type="match status" value="1"/>
</dbReference>
<name>A0A8J7FL30_9NEIS</name>
<dbReference type="RefSeq" id="WP_194116273.1">
    <property type="nucleotide sequence ID" value="NZ_JADFUA010000005.1"/>
</dbReference>
<sequence>MSSAPTPRTRIRRIPDNADYQRATLHAILDDGYLCHIAFTDEAGGAHCLPMAYWREGEHLYIHGSNGSRLMKRLAGGAEVSIAVSHLDGLVLARSAFNHSMNYRSAVIYGVFEKVEGEEAKSAALDAFMHHLAPGRENEARRGSPQELGATIVLRISLAEAAAKLRTGGPQDDEKDLAIATWTGVLPLRVMRGAPEPATDCPVSAPDYVQAWIS</sequence>
<dbReference type="Gene3D" id="2.30.110.10">
    <property type="entry name" value="Electron Transport, Fmn-binding Protein, Chain A"/>
    <property type="match status" value="1"/>
</dbReference>
<dbReference type="InterPro" id="IPR024747">
    <property type="entry name" value="Pyridox_Oxase-rel"/>
</dbReference>
<dbReference type="AlphaFoldDB" id="A0A8J7FL30"/>
<protein>
    <submittedName>
        <fullName evidence="1">Pyridoxamine 5'-phosphate oxidase family protein</fullName>
    </submittedName>
</protein>
<keyword evidence="2" id="KW-1185">Reference proteome</keyword>
<dbReference type="EMBL" id="JADFUA010000005">
    <property type="protein sequence ID" value="MBE9609750.1"/>
    <property type="molecule type" value="Genomic_DNA"/>
</dbReference>
<dbReference type="PANTHER" id="PTHR34071:SF2">
    <property type="entry name" value="FLAVIN-NUCLEOTIDE-BINDING PROTEIN"/>
    <property type="match status" value="1"/>
</dbReference>
<dbReference type="InterPro" id="IPR012349">
    <property type="entry name" value="Split_barrel_FMN-bd"/>
</dbReference>
<comment type="caution">
    <text evidence="1">The sequence shown here is derived from an EMBL/GenBank/DDBJ whole genome shotgun (WGS) entry which is preliminary data.</text>
</comment>
<accession>A0A8J7FL30</accession>
<reference evidence="1 2" key="1">
    <citation type="submission" date="2020-10" db="EMBL/GenBank/DDBJ databases">
        <title>The genome sequence of Chitinilyticum litopenaei 4Y14.</title>
        <authorList>
            <person name="Liu Y."/>
        </authorList>
    </citation>
    <scope>NUCLEOTIDE SEQUENCE [LARGE SCALE GENOMIC DNA]</scope>
    <source>
        <strain evidence="1 2">4Y14</strain>
    </source>
</reference>
<evidence type="ECO:0000313" key="2">
    <source>
        <dbReference type="Proteomes" id="UP000604481"/>
    </source>
</evidence>
<dbReference type="SUPFAM" id="SSF50475">
    <property type="entry name" value="FMN-binding split barrel"/>
    <property type="match status" value="1"/>
</dbReference>
<evidence type="ECO:0000313" key="1">
    <source>
        <dbReference type="EMBL" id="MBE9609750.1"/>
    </source>
</evidence>
<dbReference type="Pfam" id="PF12900">
    <property type="entry name" value="Pyridox_ox_2"/>
    <property type="match status" value="1"/>
</dbReference>
<gene>
    <name evidence="1" type="ORF">INR99_10325</name>
</gene>